<dbReference type="Proteomes" id="UP000011750">
    <property type="component" value="Chromosome A03"/>
</dbReference>
<dbReference type="InterPro" id="IPR000571">
    <property type="entry name" value="Znf_CCCH"/>
</dbReference>
<evidence type="ECO:0000256" key="5">
    <source>
        <dbReference type="PROSITE-ProRule" id="PRU00723"/>
    </source>
</evidence>
<feature type="zinc finger region" description="C3H1-type" evidence="5">
    <location>
        <begin position="372"/>
        <end position="399"/>
    </location>
</feature>
<dbReference type="InterPro" id="IPR005519">
    <property type="entry name" value="Acid_phosphat_B-like"/>
</dbReference>
<dbReference type="GO" id="GO:0008270">
    <property type="term" value="F:zinc ion binding"/>
    <property type="evidence" value="ECO:0007669"/>
    <property type="project" value="UniProtKB-KW"/>
</dbReference>
<dbReference type="PANTHER" id="PTHR36886:SF3">
    <property type="entry name" value="PROTEIN FRIGIDA-ESSENTIAL 1"/>
    <property type="match status" value="1"/>
</dbReference>
<accession>M4E2F7</accession>
<feature type="compositionally biased region" description="Basic and acidic residues" evidence="6">
    <location>
        <begin position="553"/>
        <end position="568"/>
    </location>
</feature>
<keyword evidence="10" id="KW-1185">Reference proteome</keyword>
<feature type="region of interest" description="Disordered" evidence="6">
    <location>
        <begin position="665"/>
        <end position="722"/>
    </location>
</feature>
<organism evidence="9 10">
    <name type="scientific">Brassica campestris</name>
    <name type="common">Field mustard</name>
    <dbReference type="NCBI Taxonomy" id="3711"/>
    <lineage>
        <taxon>Eukaryota</taxon>
        <taxon>Viridiplantae</taxon>
        <taxon>Streptophyta</taxon>
        <taxon>Embryophyta</taxon>
        <taxon>Tracheophyta</taxon>
        <taxon>Spermatophyta</taxon>
        <taxon>Magnoliopsida</taxon>
        <taxon>eudicotyledons</taxon>
        <taxon>Gunneridae</taxon>
        <taxon>Pentapetalae</taxon>
        <taxon>rosids</taxon>
        <taxon>malvids</taxon>
        <taxon>Brassicales</taxon>
        <taxon>Brassicaceae</taxon>
        <taxon>Brassiceae</taxon>
        <taxon>Brassica</taxon>
    </lineage>
</organism>
<evidence type="ECO:0000313" key="10">
    <source>
        <dbReference type="Proteomes" id="UP000011750"/>
    </source>
</evidence>
<reference evidence="9 10" key="2">
    <citation type="journal article" date="2018" name="Hortic Res">
        <title>Improved Brassica rapa reference genome by single-molecule sequencing and chromosome conformation capture technologies.</title>
        <authorList>
            <person name="Zhang L."/>
            <person name="Cai X."/>
            <person name="Wu J."/>
            <person name="Liu M."/>
            <person name="Grob S."/>
            <person name="Cheng F."/>
            <person name="Liang J."/>
            <person name="Cai C."/>
            <person name="Liu Z."/>
            <person name="Liu B."/>
            <person name="Wang F."/>
            <person name="Li S."/>
            <person name="Liu F."/>
            <person name="Li X."/>
            <person name="Cheng L."/>
            <person name="Yang W."/>
            <person name="Li M.H."/>
            <person name="Grossniklaus U."/>
            <person name="Zheng H."/>
            <person name="Wang X."/>
        </authorList>
    </citation>
    <scope>NUCLEOTIDE SEQUENCE [LARGE SCALE GENOMIC DNA]</scope>
    <source>
        <strain evidence="9 10">cv. Chiifu-401-42</strain>
    </source>
</reference>
<dbReference type="InterPro" id="IPR052650">
    <property type="entry name" value="Zinc_finger_CCCH"/>
</dbReference>
<feature type="compositionally biased region" description="Basic and acidic residues" evidence="6">
    <location>
        <begin position="326"/>
        <end position="338"/>
    </location>
</feature>
<evidence type="ECO:0000256" key="1">
    <source>
        <dbReference type="ARBA" id="ARBA00022723"/>
    </source>
</evidence>
<name>M4E2F7_BRACM</name>
<keyword evidence="2 7" id="KW-0732">Signal</keyword>
<reference evidence="9 10" key="1">
    <citation type="journal article" date="2011" name="Nat. Genet.">
        <title>The genome of the mesopolyploid crop species Brassica rapa.</title>
        <authorList>
            <consortium name="Brassica rapa Genome Sequencing Project Consortium"/>
            <person name="Wang X."/>
            <person name="Wang H."/>
            <person name="Wang J."/>
            <person name="Sun R."/>
            <person name="Wu J."/>
            <person name="Liu S."/>
            <person name="Bai Y."/>
            <person name="Mun J.H."/>
            <person name="Bancroft I."/>
            <person name="Cheng F."/>
            <person name="Huang S."/>
            <person name="Li X."/>
            <person name="Hua W."/>
            <person name="Wang J."/>
            <person name="Wang X."/>
            <person name="Freeling M."/>
            <person name="Pires J.C."/>
            <person name="Paterson A.H."/>
            <person name="Chalhoub B."/>
            <person name="Wang B."/>
            <person name="Hayward A."/>
            <person name="Sharpe A.G."/>
            <person name="Park B.S."/>
            <person name="Weisshaar B."/>
            <person name="Liu B."/>
            <person name="Li B."/>
            <person name="Liu B."/>
            <person name="Tong C."/>
            <person name="Song C."/>
            <person name="Duran C."/>
            <person name="Peng C."/>
            <person name="Geng C."/>
            <person name="Koh C."/>
            <person name="Lin C."/>
            <person name="Edwards D."/>
            <person name="Mu D."/>
            <person name="Shen D."/>
            <person name="Soumpourou E."/>
            <person name="Li F."/>
            <person name="Fraser F."/>
            <person name="Conant G."/>
            <person name="Lassalle G."/>
            <person name="King G.J."/>
            <person name="Bonnema G."/>
            <person name="Tang H."/>
            <person name="Wang H."/>
            <person name="Belcram H."/>
            <person name="Zhou H."/>
            <person name="Hirakawa H."/>
            <person name="Abe H."/>
            <person name="Guo H."/>
            <person name="Wang H."/>
            <person name="Jin H."/>
            <person name="Parkin I.A."/>
            <person name="Batley J."/>
            <person name="Kim J.S."/>
            <person name="Just J."/>
            <person name="Li J."/>
            <person name="Xu J."/>
            <person name="Deng J."/>
            <person name="Kim J.A."/>
            <person name="Li J."/>
            <person name="Yu J."/>
            <person name="Meng J."/>
            <person name="Wang J."/>
            <person name="Min J."/>
            <person name="Poulain J."/>
            <person name="Wang J."/>
            <person name="Hatakeyama K."/>
            <person name="Wu K."/>
            <person name="Wang L."/>
            <person name="Fang L."/>
            <person name="Trick M."/>
            <person name="Links M.G."/>
            <person name="Zhao M."/>
            <person name="Jin M."/>
            <person name="Ramchiary N."/>
            <person name="Drou N."/>
            <person name="Berkman P.J."/>
            <person name="Cai Q."/>
            <person name="Huang Q."/>
            <person name="Li R."/>
            <person name="Tabata S."/>
            <person name="Cheng S."/>
            <person name="Zhang S."/>
            <person name="Zhang S."/>
            <person name="Huang S."/>
            <person name="Sato S."/>
            <person name="Sun S."/>
            <person name="Kwon S.J."/>
            <person name="Choi S.R."/>
            <person name="Lee T.H."/>
            <person name="Fan W."/>
            <person name="Zhao X."/>
            <person name="Tan X."/>
            <person name="Xu X."/>
            <person name="Wang Y."/>
            <person name="Qiu Y."/>
            <person name="Yin Y."/>
            <person name="Li Y."/>
            <person name="Du Y."/>
            <person name="Liao Y."/>
            <person name="Lim Y."/>
            <person name="Narusaka Y."/>
            <person name="Wang Y."/>
            <person name="Wang Z."/>
            <person name="Li Z."/>
            <person name="Wang Z."/>
            <person name="Xiong Z."/>
            <person name="Zhang Z."/>
        </authorList>
    </citation>
    <scope>NUCLEOTIDE SEQUENCE [LARGE SCALE GENOMIC DNA]</scope>
    <source>
        <strain evidence="9 10">cv. Chiifu-401-42</strain>
    </source>
</reference>
<dbReference type="eggNOG" id="ENOG502RGRS">
    <property type="taxonomic scope" value="Eukaryota"/>
</dbReference>
<dbReference type="PROSITE" id="PS50103">
    <property type="entry name" value="ZF_C3H1"/>
    <property type="match status" value="1"/>
</dbReference>
<protein>
    <recommendedName>
        <fullName evidence="8">C3H1-type domain-containing protein</fullName>
    </recommendedName>
</protein>
<dbReference type="SUPFAM" id="SSF56784">
    <property type="entry name" value="HAD-like"/>
    <property type="match status" value="1"/>
</dbReference>
<feature type="compositionally biased region" description="Polar residues" evidence="6">
    <location>
        <begin position="632"/>
        <end position="641"/>
    </location>
</feature>
<reference evidence="9" key="3">
    <citation type="submission" date="2023-03" db="UniProtKB">
        <authorList>
            <consortium name="EnsemblPlants"/>
        </authorList>
    </citation>
    <scope>IDENTIFICATION</scope>
    <source>
        <strain evidence="9">cv. Chiifu-401-42</strain>
    </source>
</reference>
<dbReference type="Gene3D" id="3.40.50.1000">
    <property type="entry name" value="HAD superfamily/HAD-like"/>
    <property type="match status" value="1"/>
</dbReference>
<dbReference type="InParanoid" id="M4E2F7"/>
<keyword evidence="3 5" id="KW-0863">Zinc-finger</keyword>
<dbReference type="InterPro" id="IPR036855">
    <property type="entry name" value="Znf_CCCH_sf"/>
</dbReference>
<dbReference type="SUPFAM" id="SSF90229">
    <property type="entry name" value="CCCH zinc finger"/>
    <property type="match status" value="1"/>
</dbReference>
<keyword evidence="4 5" id="KW-0862">Zinc</keyword>
<keyword evidence="1 5" id="KW-0479">Metal-binding</keyword>
<dbReference type="HOGENOM" id="CLU_018375_0_0_1"/>
<feature type="domain" description="C3H1-type" evidence="8">
    <location>
        <begin position="372"/>
        <end position="399"/>
    </location>
</feature>
<dbReference type="Gramene" id="Bra022958.1">
    <property type="protein sequence ID" value="Bra022958.1-P"/>
    <property type="gene ID" value="Bra022958"/>
</dbReference>
<dbReference type="AlphaFoldDB" id="M4E2F7"/>
<dbReference type="EnsemblPlants" id="Bra022958.1">
    <property type="protein sequence ID" value="Bra022958.1-P"/>
    <property type="gene ID" value="Bra022958"/>
</dbReference>
<feature type="signal peptide" evidence="7">
    <location>
        <begin position="1"/>
        <end position="26"/>
    </location>
</feature>
<evidence type="ECO:0000259" key="8">
    <source>
        <dbReference type="PROSITE" id="PS50103"/>
    </source>
</evidence>
<dbReference type="PANTHER" id="PTHR36886">
    <property type="entry name" value="PROTEIN FRIGIDA-ESSENTIAL 1"/>
    <property type="match status" value="1"/>
</dbReference>
<feature type="region of interest" description="Disordered" evidence="6">
    <location>
        <begin position="547"/>
        <end position="568"/>
    </location>
</feature>
<proteinExistence type="predicted"/>
<feature type="compositionally biased region" description="Polar residues" evidence="6">
    <location>
        <begin position="665"/>
        <end position="676"/>
    </location>
</feature>
<dbReference type="InterPro" id="IPR023214">
    <property type="entry name" value="HAD_sf"/>
</dbReference>
<evidence type="ECO:0000313" key="9">
    <source>
        <dbReference type="EnsemblPlants" id="Bra022958.1-P"/>
    </source>
</evidence>
<evidence type="ECO:0000256" key="3">
    <source>
        <dbReference type="ARBA" id="ARBA00022771"/>
    </source>
</evidence>
<evidence type="ECO:0000256" key="6">
    <source>
        <dbReference type="SAM" id="MobiDB-lite"/>
    </source>
</evidence>
<evidence type="ECO:0000256" key="4">
    <source>
        <dbReference type="ARBA" id="ARBA00022833"/>
    </source>
</evidence>
<feature type="region of interest" description="Disordered" evidence="6">
    <location>
        <begin position="595"/>
        <end position="641"/>
    </location>
</feature>
<feature type="region of interest" description="Disordered" evidence="6">
    <location>
        <begin position="315"/>
        <end position="343"/>
    </location>
</feature>
<dbReference type="InterPro" id="IPR036412">
    <property type="entry name" value="HAD-like_sf"/>
</dbReference>
<dbReference type="Pfam" id="PF03767">
    <property type="entry name" value="Acid_phosphat_B"/>
    <property type="match status" value="1"/>
</dbReference>
<evidence type="ECO:0000256" key="2">
    <source>
        <dbReference type="ARBA" id="ARBA00022729"/>
    </source>
</evidence>
<dbReference type="CDD" id="cd07535">
    <property type="entry name" value="HAD_VSP"/>
    <property type="match status" value="1"/>
</dbReference>
<feature type="compositionally biased region" description="Basic and acidic residues" evidence="6">
    <location>
        <begin position="698"/>
        <end position="722"/>
    </location>
</feature>
<feature type="chain" id="PRO_5004051562" description="C3H1-type domain-containing protein" evidence="7">
    <location>
        <begin position="27"/>
        <end position="817"/>
    </location>
</feature>
<sequence>MACSRNSLVSFFILGLFTVLISPAISSRVLSSTKRPVNGESRSSVASYCESWRLAVETNNAGTWKVVPSKCVSSLETYYNGGQFDKDYNVVARYALAFAKTVKIGGDGKDAWVFDVDETLLSNLEYYKANGYGSEPYNSKKFHEWVVQGTAPGFDASLKLYTGLKNIGFTIILLTGRDEAERRITEKNLHDAGYFGWEHLLLRGHEDQGKAAVKYKSEQRSRMVKKGYILPGNTEPPPTTTMKISLNNKNYDENVNYDDSLSSLSFPDHAAPNTPPSLAGKLATQNTFEMSDSDMDIDDDDVQVHVQRTIAGDSGLLLAKPSDSQSRNDVKKHLDENSGKNNTMLGEAKDMLLSRFPAPAPSFPLVNGPEQKRASLPCKFFGQGWCDNGISCRFLHVKENMNGTSQQQWGNHMAGTSGIQSVEGENGVASLVNPSGGHEILFVPSLGNMEMERGSLPKGGAVFTEDRPVFVNSTSSFPLKSSFVQEHGASITSYGQTDMGSSAPAWTGSLFSSTPMNQYASKLGNCENMNDKNGSGSLPMVQAISVSSVQDAEGDRTSNNKKVYSHDWEPSEPFRASFTIPPYILPSSDALYDPFTDIENPQDRSLTAPLSSKGRYAQKKSSQQKDDESASDNKNSSCSNNQYQESMATKNLEAHGVVEGVATSVVDQNDETTPSKEVSAENRSVLKRSKPAGHGSWRRSDGSSHQKVLKSDERDGEARSDAGTKAMRQFRTAVVETIKEMVKPLWREGRLTKEVHNMVVKRASEKIVSAAVQSHQVPTDSAFVDQYLSMSATKIVKLVEASLFLDTSVKKLSKVLH</sequence>
<evidence type="ECO:0000256" key="7">
    <source>
        <dbReference type="SAM" id="SignalP"/>
    </source>
</evidence>